<dbReference type="PANTHER" id="PTHR47271">
    <property type="entry name" value="ARGININE DEIMINASE"/>
    <property type="match status" value="1"/>
</dbReference>
<dbReference type="Gene3D" id="3.75.10.10">
    <property type="entry name" value="L-arginine/glycine Amidinotransferase, Chain A"/>
    <property type="match status" value="1"/>
</dbReference>
<evidence type="ECO:0000313" key="2">
    <source>
        <dbReference type="Proteomes" id="UP001595882"/>
    </source>
</evidence>
<organism evidence="1 2">
    <name type="scientific">Gracilibacillus xinjiangensis</name>
    <dbReference type="NCBI Taxonomy" id="1193282"/>
    <lineage>
        <taxon>Bacteria</taxon>
        <taxon>Bacillati</taxon>
        <taxon>Bacillota</taxon>
        <taxon>Bacilli</taxon>
        <taxon>Bacillales</taxon>
        <taxon>Bacillaceae</taxon>
        <taxon>Gracilibacillus</taxon>
    </lineage>
</organism>
<keyword evidence="2" id="KW-1185">Reference proteome</keyword>
<evidence type="ECO:0000313" key="1">
    <source>
        <dbReference type="EMBL" id="MFC4401509.1"/>
    </source>
</evidence>
<protein>
    <submittedName>
        <fullName evidence="1">Dimethylarginine dimethylaminohydrolase family protein</fullName>
    </submittedName>
</protein>
<sequence>MIKQETEYGRLERVILCPPKYMEIKEIINTTQRVYEDDNIDVDRAMKQHEGFVQVLKQNDVEVILLDPKEEFNEQVFTRDIGFTIDDTIFLARMDKDIRKPEVDILKAYLEEKEIKYQTLPTSSIEGGDVIVSPEYVFVGVSTRTTREAIDSLQKHLPDKEVIPLPIREDILHLDCAFNIISEKEGIIYPPVFQPEDVQWLKERFDLIEVSEKEQFTLGTNVLSIGDKRIISLTENDEVNNELRKRGYQVIGVPFTEIIKSGGSFRCCTMPIERK</sequence>
<proteinExistence type="predicted"/>
<gene>
    <name evidence="1" type="ORF">ACFOY7_00160</name>
</gene>
<dbReference type="EMBL" id="JBHSDT010000001">
    <property type="protein sequence ID" value="MFC4401509.1"/>
    <property type="molecule type" value="Genomic_DNA"/>
</dbReference>
<comment type="caution">
    <text evidence="1">The sequence shown here is derived from an EMBL/GenBank/DDBJ whole genome shotgun (WGS) entry which is preliminary data.</text>
</comment>
<dbReference type="PANTHER" id="PTHR47271:SF2">
    <property type="entry name" value="ARGININE DEIMINASE"/>
    <property type="match status" value="1"/>
</dbReference>
<dbReference type="SUPFAM" id="SSF55909">
    <property type="entry name" value="Pentein"/>
    <property type="match status" value="1"/>
</dbReference>
<dbReference type="Pfam" id="PF19420">
    <property type="entry name" value="DDAH_eukar"/>
    <property type="match status" value="1"/>
</dbReference>
<accession>A0ABV8WPW8</accession>
<reference evidence="2" key="1">
    <citation type="journal article" date="2019" name="Int. J. Syst. Evol. Microbiol.">
        <title>The Global Catalogue of Microorganisms (GCM) 10K type strain sequencing project: providing services to taxonomists for standard genome sequencing and annotation.</title>
        <authorList>
            <consortium name="The Broad Institute Genomics Platform"/>
            <consortium name="The Broad Institute Genome Sequencing Center for Infectious Disease"/>
            <person name="Wu L."/>
            <person name="Ma J."/>
        </authorList>
    </citation>
    <scope>NUCLEOTIDE SEQUENCE [LARGE SCALE GENOMIC DNA]</scope>
    <source>
        <strain evidence="2">CCUG 37865</strain>
    </source>
</reference>
<dbReference type="Proteomes" id="UP001595882">
    <property type="component" value="Unassembled WGS sequence"/>
</dbReference>
<name>A0ABV8WPW8_9BACI</name>
<dbReference type="RefSeq" id="WP_390248166.1">
    <property type="nucleotide sequence ID" value="NZ_JBHSDT010000001.1"/>
</dbReference>